<feature type="compositionally biased region" description="Acidic residues" evidence="1">
    <location>
        <begin position="152"/>
        <end position="162"/>
    </location>
</feature>
<reference evidence="2" key="1">
    <citation type="journal article" date="2020" name="Fungal Divers.">
        <title>Resolving the Mortierellaceae phylogeny through synthesis of multi-gene phylogenetics and phylogenomics.</title>
        <authorList>
            <person name="Vandepol N."/>
            <person name="Liber J."/>
            <person name="Desiro A."/>
            <person name="Na H."/>
            <person name="Kennedy M."/>
            <person name="Barry K."/>
            <person name="Grigoriev I.V."/>
            <person name="Miller A.N."/>
            <person name="O'Donnell K."/>
            <person name="Stajich J.E."/>
            <person name="Bonito G."/>
        </authorList>
    </citation>
    <scope>NUCLEOTIDE SEQUENCE</scope>
    <source>
        <strain evidence="2">NRRL 6426</strain>
    </source>
</reference>
<feature type="compositionally biased region" description="Polar residues" evidence="1">
    <location>
        <begin position="16"/>
        <end position="25"/>
    </location>
</feature>
<proteinExistence type="predicted"/>
<feature type="region of interest" description="Disordered" evidence="1">
    <location>
        <begin position="1"/>
        <end position="95"/>
    </location>
</feature>
<feature type="compositionally biased region" description="Low complexity" evidence="1">
    <location>
        <begin position="219"/>
        <end position="234"/>
    </location>
</feature>
<comment type="caution">
    <text evidence="2">The sequence shown here is derived from an EMBL/GenBank/DDBJ whole genome shotgun (WGS) entry which is preliminary data.</text>
</comment>
<dbReference type="AlphaFoldDB" id="A0A9P5VDK5"/>
<feature type="region of interest" description="Disordered" evidence="1">
    <location>
        <begin position="303"/>
        <end position="343"/>
    </location>
</feature>
<feature type="region of interest" description="Disordered" evidence="1">
    <location>
        <begin position="206"/>
        <end position="241"/>
    </location>
</feature>
<feature type="compositionally biased region" description="Acidic residues" evidence="1">
    <location>
        <begin position="323"/>
        <end position="333"/>
    </location>
</feature>
<name>A0A9P5VDK5_9FUNG</name>
<feature type="compositionally biased region" description="Low complexity" evidence="1">
    <location>
        <begin position="28"/>
        <end position="48"/>
    </location>
</feature>
<sequence>MNALVSYASDSDSDSNEGLTTTIVEQKTVPPNTVSTPPPITTSSATPSKHQTSEDTPETRTPDLQEEADTQQDSREEHQRLQPDENDDEDDFVSAALKDLQSFAASVDDSTASAQVDDAMVSEAVPVEDPSLSTATAIAAVSGAQPSRDSDQFDTTDMDVDQPDTASNMTTATATVPQSTTPIDFTAEQQIIFDSFLQEISAIPLLPLPSTDQPPLPPRTSSHDPSSASTSKSTPVDDDGHWIQAQTPQTIYSRIHQLSTLPKTERFNPKEVENRLIEFAIRLLDWEQGGLKHVYFLGEERASRELESRRRKEEEEKKVSGESSDDDEEDESESGAGRGGSLPRYGGVVGEMIEFMYAVEKIAPPDDHWSVVWSLKELSYGFCHPATGMQSEEYPSTELRNRLNPPSSSSETKTPITDS</sequence>
<feature type="compositionally biased region" description="Polar residues" evidence="1">
    <location>
        <begin position="404"/>
        <end position="419"/>
    </location>
</feature>
<gene>
    <name evidence="2" type="ORF">BG015_000977</name>
</gene>
<feature type="region of interest" description="Disordered" evidence="1">
    <location>
        <begin position="385"/>
        <end position="419"/>
    </location>
</feature>
<dbReference type="OrthoDB" id="2410682at2759"/>
<organism evidence="2 3">
    <name type="scientific">Linnemannia schmuckeri</name>
    <dbReference type="NCBI Taxonomy" id="64567"/>
    <lineage>
        <taxon>Eukaryota</taxon>
        <taxon>Fungi</taxon>
        <taxon>Fungi incertae sedis</taxon>
        <taxon>Mucoromycota</taxon>
        <taxon>Mortierellomycotina</taxon>
        <taxon>Mortierellomycetes</taxon>
        <taxon>Mortierellales</taxon>
        <taxon>Mortierellaceae</taxon>
        <taxon>Linnemannia</taxon>
    </lineage>
</organism>
<feature type="compositionally biased region" description="Basic and acidic residues" evidence="1">
    <location>
        <begin position="303"/>
        <end position="320"/>
    </location>
</feature>
<evidence type="ECO:0000256" key="1">
    <source>
        <dbReference type="SAM" id="MobiDB-lite"/>
    </source>
</evidence>
<feature type="compositionally biased region" description="Basic and acidic residues" evidence="1">
    <location>
        <begin position="72"/>
        <end position="83"/>
    </location>
</feature>
<keyword evidence="3" id="KW-1185">Reference proteome</keyword>
<feature type="compositionally biased region" description="Basic and acidic residues" evidence="1">
    <location>
        <begin position="51"/>
        <end position="63"/>
    </location>
</feature>
<evidence type="ECO:0000313" key="3">
    <source>
        <dbReference type="Proteomes" id="UP000748756"/>
    </source>
</evidence>
<dbReference type="Proteomes" id="UP000748756">
    <property type="component" value="Unassembled WGS sequence"/>
</dbReference>
<accession>A0A9P5VDK5</accession>
<dbReference type="EMBL" id="JAAAUQ010000117">
    <property type="protein sequence ID" value="KAF9154428.1"/>
    <property type="molecule type" value="Genomic_DNA"/>
</dbReference>
<feature type="region of interest" description="Disordered" evidence="1">
    <location>
        <begin position="141"/>
        <end position="175"/>
    </location>
</feature>
<protein>
    <submittedName>
        <fullName evidence="2">Uncharacterized protein</fullName>
    </submittedName>
</protein>
<evidence type="ECO:0000313" key="2">
    <source>
        <dbReference type="EMBL" id="KAF9154428.1"/>
    </source>
</evidence>